<proteinExistence type="inferred from homology"/>
<evidence type="ECO:0000259" key="6">
    <source>
        <dbReference type="PROSITE" id="PS51720"/>
    </source>
</evidence>
<gene>
    <name evidence="7" type="ORF">D623_10002914</name>
</gene>
<dbReference type="SUPFAM" id="SSF52540">
    <property type="entry name" value="P-loop containing nucleoside triphosphate hydrolases"/>
    <property type="match status" value="1"/>
</dbReference>
<dbReference type="CDD" id="cd01852">
    <property type="entry name" value="AIG1"/>
    <property type="match status" value="1"/>
</dbReference>
<sequence length="384" mass="43777">MGPREPGHPKPVGLCLGQESRNMTEDAEIQNMMAAQLDITPSNFSEYRTGHEIQNMMAAQLDITPSNFSEYRTGHGLGNQDSELRLVLVGKTGAGKSATGNSILGKEAFNSSIAAKSITKACQKERSMWNGREIVVVDTPGIFDTEVPDADTQREIANCILLTSPGPHAVLLVIPLGRYTKEEEEAVEKLLSMFGPKARRYTILLFTRKDDLDGMEFHDYLKEAPQGIQDLIEQFKDRHCEFNNKATGAEQEAQRAQLLELVQRMVMENQGGCYTNNMYQRAEAEIQKQIQMIREQLREELEREKRQLKKEYEEKIRKLEDKLEQEKSRVEMKRELAERESHYVLRQQNARNEVESQKGMLDIILAVLNVASFLFSFLFKEGKA</sequence>
<dbReference type="eggNOG" id="ENOG502R7PE">
    <property type="taxonomic scope" value="Eukaryota"/>
</dbReference>
<dbReference type="InterPro" id="IPR006703">
    <property type="entry name" value="G_AIG1"/>
</dbReference>
<dbReference type="FunFam" id="3.40.50.300:FF:000366">
    <property type="entry name" value="GTPase, IMAP family member 2"/>
    <property type="match status" value="1"/>
</dbReference>
<dbReference type="PROSITE" id="PS51720">
    <property type="entry name" value="G_AIG1"/>
    <property type="match status" value="1"/>
</dbReference>
<dbReference type="PANTHER" id="PTHR10903:SF182">
    <property type="entry name" value="GTPASE IMAP FAMILY MEMBER 4"/>
    <property type="match status" value="1"/>
</dbReference>
<dbReference type="EMBL" id="KE161667">
    <property type="protein sequence ID" value="EPQ04832.1"/>
    <property type="molecule type" value="Genomic_DNA"/>
</dbReference>
<keyword evidence="2" id="KW-0547">Nucleotide-binding</keyword>
<organism evidence="7 8">
    <name type="scientific">Myotis brandtii</name>
    <name type="common">Brandt's bat</name>
    <dbReference type="NCBI Taxonomy" id="109478"/>
    <lineage>
        <taxon>Eukaryota</taxon>
        <taxon>Metazoa</taxon>
        <taxon>Chordata</taxon>
        <taxon>Craniata</taxon>
        <taxon>Vertebrata</taxon>
        <taxon>Euteleostomi</taxon>
        <taxon>Mammalia</taxon>
        <taxon>Eutheria</taxon>
        <taxon>Laurasiatheria</taxon>
        <taxon>Chiroptera</taxon>
        <taxon>Yangochiroptera</taxon>
        <taxon>Vespertilionidae</taxon>
        <taxon>Myotis</taxon>
    </lineage>
</organism>
<evidence type="ECO:0000313" key="7">
    <source>
        <dbReference type="EMBL" id="EPQ04832.1"/>
    </source>
</evidence>
<keyword evidence="4" id="KW-0175">Coiled coil</keyword>
<keyword evidence="5" id="KW-0812">Transmembrane</keyword>
<name>S7PAX2_MYOBR</name>
<dbReference type="InterPro" id="IPR027417">
    <property type="entry name" value="P-loop_NTPase"/>
</dbReference>
<dbReference type="Proteomes" id="UP000052978">
    <property type="component" value="Unassembled WGS sequence"/>
</dbReference>
<dbReference type="GO" id="GO:0005829">
    <property type="term" value="C:cytosol"/>
    <property type="evidence" value="ECO:0007669"/>
    <property type="project" value="TreeGrafter"/>
</dbReference>
<dbReference type="Pfam" id="PF04548">
    <property type="entry name" value="AIG1"/>
    <property type="match status" value="1"/>
</dbReference>
<reference evidence="7 8" key="1">
    <citation type="journal article" date="2013" name="Nat. Commun.">
        <title>Genome analysis reveals insights into physiology and longevity of the Brandt's bat Myotis brandtii.</title>
        <authorList>
            <person name="Seim I."/>
            <person name="Fang X."/>
            <person name="Xiong Z."/>
            <person name="Lobanov A.V."/>
            <person name="Huang Z."/>
            <person name="Ma S."/>
            <person name="Feng Y."/>
            <person name="Turanov A.A."/>
            <person name="Zhu Y."/>
            <person name="Lenz T.L."/>
            <person name="Gerashchenko M.V."/>
            <person name="Fan D."/>
            <person name="Hee Yim S."/>
            <person name="Yao X."/>
            <person name="Jordan D."/>
            <person name="Xiong Y."/>
            <person name="Ma Y."/>
            <person name="Lyapunov A.N."/>
            <person name="Chen G."/>
            <person name="Kulakova O.I."/>
            <person name="Sun Y."/>
            <person name="Lee S.G."/>
            <person name="Bronson R.T."/>
            <person name="Moskalev A.A."/>
            <person name="Sunyaev S.R."/>
            <person name="Zhang G."/>
            <person name="Krogh A."/>
            <person name="Wang J."/>
            <person name="Gladyshev V.N."/>
        </authorList>
    </citation>
    <scope>NUCLEOTIDE SEQUENCE [LARGE SCALE GENOMIC DNA]</scope>
</reference>
<dbReference type="GO" id="GO:0005525">
    <property type="term" value="F:GTP binding"/>
    <property type="evidence" value="ECO:0007669"/>
    <property type="project" value="UniProtKB-KW"/>
</dbReference>
<evidence type="ECO:0000256" key="5">
    <source>
        <dbReference type="SAM" id="Phobius"/>
    </source>
</evidence>
<protein>
    <submittedName>
        <fullName evidence="7">GTPase IMAP family member 4</fullName>
    </submittedName>
</protein>
<evidence type="ECO:0000256" key="4">
    <source>
        <dbReference type="SAM" id="Coils"/>
    </source>
</evidence>
<keyword evidence="5" id="KW-0472">Membrane</keyword>
<accession>S7PAX2</accession>
<evidence type="ECO:0000313" key="8">
    <source>
        <dbReference type="Proteomes" id="UP000052978"/>
    </source>
</evidence>
<feature type="transmembrane region" description="Helical" evidence="5">
    <location>
        <begin position="359"/>
        <end position="379"/>
    </location>
</feature>
<keyword evidence="5" id="KW-1133">Transmembrane helix</keyword>
<dbReference type="Gene3D" id="3.40.50.300">
    <property type="entry name" value="P-loop containing nucleotide triphosphate hydrolases"/>
    <property type="match status" value="1"/>
</dbReference>
<feature type="coiled-coil region" evidence="4">
    <location>
        <begin position="279"/>
        <end position="340"/>
    </location>
</feature>
<dbReference type="InterPro" id="IPR045058">
    <property type="entry name" value="GIMA/IAN/Toc"/>
</dbReference>
<keyword evidence="8" id="KW-1185">Reference proteome</keyword>
<keyword evidence="3" id="KW-0342">GTP-binding</keyword>
<dbReference type="PANTHER" id="PTHR10903">
    <property type="entry name" value="GTPASE, IMAP FAMILY MEMBER-RELATED"/>
    <property type="match status" value="1"/>
</dbReference>
<comment type="similarity">
    <text evidence="1">Belongs to the TRAFAC class TrmE-Era-EngA-EngB-Septin-like GTPase superfamily. AIG1/Toc34/Toc159-like paraseptin GTPase family. IAN subfamily.</text>
</comment>
<dbReference type="AlphaFoldDB" id="S7PAX2"/>
<evidence type="ECO:0000256" key="2">
    <source>
        <dbReference type="ARBA" id="ARBA00022741"/>
    </source>
</evidence>
<evidence type="ECO:0000256" key="3">
    <source>
        <dbReference type="ARBA" id="ARBA00023134"/>
    </source>
</evidence>
<feature type="domain" description="AIG1-type G" evidence="6">
    <location>
        <begin position="81"/>
        <end position="283"/>
    </location>
</feature>
<evidence type="ECO:0000256" key="1">
    <source>
        <dbReference type="ARBA" id="ARBA00008535"/>
    </source>
</evidence>